<dbReference type="Proteomes" id="UP001500909">
    <property type="component" value="Unassembled WGS sequence"/>
</dbReference>
<dbReference type="EMBL" id="BAAABY010000037">
    <property type="protein sequence ID" value="GAA0481422.1"/>
    <property type="molecule type" value="Genomic_DNA"/>
</dbReference>
<evidence type="ECO:0000313" key="1">
    <source>
        <dbReference type="EMBL" id="GAA0481422.1"/>
    </source>
</evidence>
<comment type="caution">
    <text evidence="1">The sequence shown here is derived from an EMBL/GenBank/DDBJ whole genome shotgun (WGS) entry which is preliminary data.</text>
</comment>
<organism evidence="1 2">
    <name type="scientific">Streptomyces olivaceiscleroticus</name>
    <dbReference type="NCBI Taxonomy" id="68245"/>
    <lineage>
        <taxon>Bacteria</taxon>
        <taxon>Bacillati</taxon>
        <taxon>Actinomycetota</taxon>
        <taxon>Actinomycetes</taxon>
        <taxon>Kitasatosporales</taxon>
        <taxon>Streptomycetaceae</taxon>
        <taxon>Streptomyces</taxon>
    </lineage>
</organism>
<reference evidence="1 2" key="1">
    <citation type="journal article" date="2019" name="Int. J. Syst. Evol. Microbiol.">
        <title>The Global Catalogue of Microorganisms (GCM) 10K type strain sequencing project: providing services to taxonomists for standard genome sequencing and annotation.</title>
        <authorList>
            <consortium name="The Broad Institute Genomics Platform"/>
            <consortium name="The Broad Institute Genome Sequencing Center for Infectious Disease"/>
            <person name="Wu L."/>
            <person name="Ma J."/>
        </authorList>
    </citation>
    <scope>NUCLEOTIDE SEQUENCE [LARGE SCALE GENOMIC DNA]</scope>
    <source>
        <strain evidence="1 2">JCM 4805</strain>
    </source>
</reference>
<protein>
    <submittedName>
        <fullName evidence="1">Uncharacterized protein</fullName>
    </submittedName>
</protein>
<accession>A0ABN1APT5</accession>
<gene>
    <name evidence="1" type="ORF">GCM10010361_52750</name>
</gene>
<proteinExistence type="predicted"/>
<keyword evidence="2" id="KW-1185">Reference proteome</keyword>
<name>A0ABN1APT5_9ACTN</name>
<sequence length="86" mass="8751">MCSAVSVAELSTVTVSGSGAAAHPVRPSATAAPAVTAASTGLAVREGMGRVLRSAALRSTAAVYDQVTVRQRSEKVLSRIAPEKTR</sequence>
<evidence type="ECO:0000313" key="2">
    <source>
        <dbReference type="Proteomes" id="UP001500909"/>
    </source>
</evidence>